<dbReference type="KEGG" id="pry:Prubr_21230"/>
<feature type="region of interest" description="Disordered" evidence="1">
    <location>
        <begin position="33"/>
        <end position="56"/>
    </location>
</feature>
<accession>A0A810MVQ4</accession>
<organism evidence="2 3">
    <name type="scientific">Polymorphospora rubra</name>
    <dbReference type="NCBI Taxonomy" id="338584"/>
    <lineage>
        <taxon>Bacteria</taxon>
        <taxon>Bacillati</taxon>
        <taxon>Actinomycetota</taxon>
        <taxon>Actinomycetes</taxon>
        <taxon>Micromonosporales</taxon>
        <taxon>Micromonosporaceae</taxon>
        <taxon>Polymorphospora</taxon>
    </lineage>
</organism>
<evidence type="ECO:0000256" key="1">
    <source>
        <dbReference type="SAM" id="MobiDB-lite"/>
    </source>
</evidence>
<feature type="compositionally biased region" description="Low complexity" evidence="1">
    <location>
        <begin position="47"/>
        <end position="56"/>
    </location>
</feature>
<evidence type="ECO:0000313" key="3">
    <source>
        <dbReference type="Proteomes" id="UP000680866"/>
    </source>
</evidence>
<reference evidence="2" key="1">
    <citation type="submission" date="2020-08" db="EMBL/GenBank/DDBJ databases">
        <title>Whole genome shotgun sequence of Polymorphospora rubra NBRC 101157.</title>
        <authorList>
            <person name="Komaki H."/>
            <person name="Tamura T."/>
        </authorList>
    </citation>
    <scope>NUCLEOTIDE SEQUENCE</scope>
    <source>
        <strain evidence="2">NBRC 101157</strain>
    </source>
</reference>
<dbReference type="SUPFAM" id="SSF89372">
    <property type="entry name" value="Fucose-specific lectin"/>
    <property type="match status" value="1"/>
</dbReference>
<dbReference type="Proteomes" id="UP000680866">
    <property type="component" value="Chromosome"/>
</dbReference>
<gene>
    <name evidence="2" type="ORF">Prubr_21230</name>
</gene>
<dbReference type="AlphaFoldDB" id="A0A810MVQ4"/>
<dbReference type="Gene3D" id="2.120.10.70">
    <property type="entry name" value="Fucose-specific lectin"/>
    <property type="match status" value="1"/>
</dbReference>
<evidence type="ECO:0000313" key="2">
    <source>
        <dbReference type="EMBL" id="BCJ65102.1"/>
    </source>
</evidence>
<name>A0A810MVQ4_9ACTN</name>
<sequence length="422" mass="42882">MRNATFANETAIRPGVSLEWDRKCHHSKTIDVSLDDPLPSRNPVPTGPTNRTGTTMTHTRARYRRATVAIGAALILTAAPIATPPAYADSDVAAFMIGSTGGLYKKTGGQTVRVHGQQVSSPGGGLTAIRYTNGNSTAYAIGVHGGLVRSTTTGGDAVGGVTTVGPYGLAPPGAPVSAAGYNVFFVSSFGAVFHKTDQNASQPQQITGSIAPPGAAVAAIPGPIPGVAFVGTDGALRVVRSISTGIWTTSLASPPNFATPGAPIAAVSTAAGYVTGLDGRIWRVGLNGGALPDPWTPTAVAGVGAAPAGAHLSAVQFSGGPAIVMFAGHDGAIWATSNVSGAWHEPTAATAAGVAVAGQPIAATIHGDHIHGDWCGTNWVREIRLPKPRVPVDPDPEPWNAEFSSFGAWNIQPGAHVVSFVR</sequence>
<keyword evidence="3" id="KW-1185">Reference proteome</keyword>
<protein>
    <submittedName>
        <fullName evidence="2">Uncharacterized protein</fullName>
    </submittedName>
</protein>
<dbReference type="EMBL" id="AP023359">
    <property type="protein sequence ID" value="BCJ65102.1"/>
    <property type="molecule type" value="Genomic_DNA"/>
</dbReference>
<proteinExistence type="predicted"/>